<dbReference type="InterPro" id="IPR045584">
    <property type="entry name" value="Pilin-like"/>
</dbReference>
<name>A0A7C2JYG8_9PLAN</name>
<dbReference type="NCBIfam" id="TIGR02532">
    <property type="entry name" value="IV_pilin_GFxxxE"/>
    <property type="match status" value="1"/>
</dbReference>
<keyword evidence="1" id="KW-1133">Transmembrane helix</keyword>
<dbReference type="PANTHER" id="PTHR30093">
    <property type="entry name" value="GENERAL SECRETION PATHWAY PROTEIN G"/>
    <property type="match status" value="1"/>
</dbReference>
<dbReference type="PROSITE" id="PS00409">
    <property type="entry name" value="PROKAR_NTER_METHYL"/>
    <property type="match status" value="1"/>
</dbReference>
<evidence type="ECO:0000313" key="3">
    <source>
        <dbReference type="EMBL" id="HEN14700.1"/>
    </source>
</evidence>
<dbReference type="SUPFAM" id="SSF54523">
    <property type="entry name" value="Pili subunits"/>
    <property type="match status" value="1"/>
</dbReference>
<comment type="caution">
    <text evidence="3">The sequence shown here is derived from an EMBL/GenBank/DDBJ whole genome shotgun (WGS) entry which is preliminary data.</text>
</comment>
<dbReference type="AlphaFoldDB" id="A0A7C2JYG8"/>
<dbReference type="NCBIfam" id="TIGR04294">
    <property type="entry name" value="pre_pil_HX9DG"/>
    <property type="match status" value="1"/>
</dbReference>
<dbReference type="Gene3D" id="3.30.700.10">
    <property type="entry name" value="Glycoprotein, Type 4 Pilin"/>
    <property type="match status" value="1"/>
</dbReference>
<dbReference type="InterPro" id="IPR012902">
    <property type="entry name" value="N_methyl_site"/>
</dbReference>
<keyword evidence="1" id="KW-0472">Membrane</keyword>
<evidence type="ECO:0000256" key="1">
    <source>
        <dbReference type="SAM" id="Phobius"/>
    </source>
</evidence>
<dbReference type="InterPro" id="IPR011453">
    <property type="entry name" value="DUF1559"/>
</dbReference>
<organism evidence="3">
    <name type="scientific">Schlesneria paludicola</name>
    <dbReference type="NCBI Taxonomy" id="360056"/>
    <lineage>
        <taxon>Bacteria</taxon>
        <taxon>Pseudomonadati</taxon>
        <taxon>Planctomycetota</taxon>
        <taxon>Planctomycetia</taxon>
        <taxon>Planctomycetales</taxon>
        <taxon>Planctomycetaceae</taxon>
        <taxon>Schlesneria</taxon>
    </lineage>
</organism>
<evidence type="ECO:0000259" key="2">
    <source>
        <dbReference type="Pfam" id="PF07596"/>
    </source>
</evidence>
<keyword evidence="1" id="KW-0812">Transmembrane</keyword>
<proteinExistence type="predicted"/>
<dbReference type="Pfam" id="PF07596">
    <property type="entry name" value="SBP_bac_10"/>
    <property type="match status" value="1"/>
</dbReference>
<feature type="domain" description="DUF1559" evidence="2">
    <location>
        <begin position="35"/>
        <end position="285"/>
    </location>
</feature>
<protein>
    <submittedName>
        <fullName evidence="3">DUF1559 domain-containing protein</fullName>
    </submittedName>
</protein>
<dbReference type="PANTHER" id="PTHR30093:SF2">
    <property type="entry name" value="TYPE II SECRETION SYSTEM PROTEIN H"/>
    <property type="match status" value="1"/>
</dbReference>
<dbReference type="InterPro" id="IPR027558">
    <property type="entry name" value="Pre_pil_HX9DG_C"/>
</dbReference>
<sequence>MSRLPATSRGFTLIELLVVIAIIAILIALLLPAVQQAREAARRTQCRNNLKQIGLAFHNYHDQHSAFCNSDGGTPNLSGSSAFAAILPHLDQANLYNLYDFNLGNANPVNQQVVSQRIATYLCPTAVIRRNVPGNCLTPSGANLDGNRAPGTYAVSTGTDDPWGPWPGNPTAPRCNGAVIPTLSGVTRFRDFTDGASHTILAGESAWNLPDYLITSGSCAGQIRWGFTYWASPYPLSTAFTLRPPFNPQSGGSTVLSRFRSDHVGVVGMVFADGHVQYLSENIDQNVLNALGTRAGNETVGEF</sequence>
<reference evidence="3" key="1">
    <citation type="journal article" date="2020" name="mSystems">
        <title>Genome- and Community-Level Interaction Insights into Carbon Utilization and Element Cycling Functions of Hydrothermarchaeota in Hydrothermal Sediment.</title>
        <authorList>
            <person name="Zhou Z."/>
            <person name="Liu Y."/>
            <person name="Xu W."/>
            <person name="Pan J."/>
            <person name="Luo Z.H."/>
            <person name="Li M."/>
        </authorList>
    </citation>
    <scope>NUCLEOTIDE SEQUENCE [LARGE SCALE GENOMIC DNA]</scope>
    <source>
        <strain evidence="3">SpSt-339</strain>
    </source>
</reference>
<accession>A0A7C2JYG8</accession>
<gene>
    <name evidence="3" type="ORF">ENQ76_04430</name>
</gene>
<dbReference type="EMBL" id="DSOK01000131">
    <property type="protein sequence ID" value="HEN14700.1"/>
    <property type="molecule type" value="Genomic_DNA"/>
</dbReference>
<feature type="transmembrane region" description="Helical" evidence="1">
    <location>
        <begin position="12"/>
        <end position="34"/>
    </location>
</feature>
<dbReference type="Pfam" id="PF07963">
    <property type="entry name" value="N_methyl"/>
    <property type="match status" value="1"/>
</dbReference>